<dbReference type="RefSeq" id="XP_017298172.1">
    <property type="nucleotide sequence ID" value="XM_017442683.1"/>
</dbReference>
<dbReference type="GO" id="GO:0016020">
    <property type="term" value="C:membrane"/>
    <property type="evidence" value="ECO:0007669"/>
    <property type="project" value="InterPro"/>
</dbReference>
<dbReference type="PaxDb" id="121845-A0A1S4E7L4"/>
<dbReference type="Proteomes" id="UP000079169">
    <property type="component" value="Unplaced"/>
</dbReference>
<dbReference type="Gene3D" id="3.40.50.300">
    <property type="entry name" value="P-loop containing nucleotide triphosphate hydrolases"/>
    <property type="match status" value="1"/>
</dbReference>
<keyword evidence="2" id="KW-1185">Reference proteome</keyword>
<dbReference type="GO" id="GO:0005524">
    <property type="term" value="F:ATP binding"/>
    <property type="evidence" value="ECO:0007669"/>
    <property type="project" value="InterPro"/>
</dbReference>
<dbReference type="GeneID" id="108251987"/>
<dbReference type="GO" id="GO:0005319">
    <property type="term" value="F:lipid transporter activity"/>
    <property type="evidence" value="ECO:0007669"/>
    <property type="project" value="TreeGrafter"/>
</dbReference>
<evidence type="ECO:0000259" key="1">
    <source>
        <dbReference type="Pfam" id="PF00005"/>
    </source>
</evidence>
<accession>A0A1S4E7L4</accession>
<dbReference type="Pfam" id="PF00005">
    <property type="entry name" value="ABC_tran"/>
    <property type="match status" value="1"/>
</dbReference>
<dbReference type="GO" id="GO:0140359">
    <property type="term" value="F:ABC-type transporter activity"/>
    <property type="evidence" value="ECO:0007669"/>
    <property type="project" value="InterPro"/>
</dbReference>
<evidence type="ECO:0000313" key="2">
    <source>
        <dbReference type="Proteomes" id="UP000079169"/>
    </source>
</evidence>
<dbReference type="InterPro" id="IPR026082">
    <property type="entry name" value="ABCA"/>
</dbReference>
<dbReference type="PANTHER" id="PTHR19229">
    <property type="entry name" value="ATP-BINDING CASSETTE TRANSPORTER SUBFAMILY A ABCA"/>
    <property type="match status" value="1"/>
</dbReference>
<gene>
    <name evidence="3" type="primary">LOC108251987</name>
</gene>
<dbReference type="AlphaFoldDB" id="A0A1S4E7L4"/>
<dbReference type="KEGG" id="dci:108251987"/>
<reference evidence="3" key="1">
    <citation type="submission" date="2025-08" db="UniProtKB">
        <authorList>
            <consortium name="RefSeq"/>
        </authorList>
    </citation>
    <scope>IDENTIFICATION</scope>
</reference>
<protein>
    <submittedName>
        <fullName evidence="3">ABC transporter A family member 9-like</fullName>
    </submittedName>
</protein>
<dbReference type="GO" id="GO:0016887">
    <property type="term" value="F:ATP hydrolysis activity"/>
    <property type="evidence" value="ECO:0007669"/>
    <property type="project" value="InterPro"/>
</dbReference>
<name>A0A1S4E7L4_DIACI</name>
<dbReference type="SUPFAM" id="SSF52540">
    <property type="entry name" value="P-loop containing nucleoside triphosphate hydrolases"/>
    <property type="match status" value="1"/>
</dbReference>
<feature type="domain" description="ABC transporter" evidence="1">
    <location>
        <begin position="76"/>
        <end position="110"/>
    </location>
</feature>
<dbReference type="InterPro" id="IPR027417">
    <property type="entry name" value="P-loop_NTPase"/>
</dbReference>
<dbReference type="STRING" id="121845.A0A1S4E7L4"/>
<evidence type="ECO:0000313" key="3">
    <source>
        <dbReference type="RefSeq" id="XP_017298172.1"/>
    </source>
</evidence>
<dbReference type="InterPro" id="IPR003439">
    <property type="entry name" value="ABC_transporter-like_ATP-bd"/>
</dbReference>
<dbReference type="PANTHER" id="PTHR19229:SF250">
    <property type="entry name" value="ABC TRANSPORTER DOMAIN-CONTAINING PROTEIN-RELATED"/>
    <property type="match status" value="1"/>
</dbReference>
<proteinExistence type="predicted"/>
<sequence length="140" mass="15758">MLVVCIFPLPALVMAMYYVLGIALSRSRCHLCPDNIAIQLYCKAMSIRQTKKNTPSGYSIYHKLAAYMRCLTEYRHRESGRYSGGNKRKLSTAMALIGDPPLVFLDEPTSGVDPISRHRLWAVLSQIQKTGQSIVLTSHR</sequence>
<organism evidence="2 3">
    <name type="scientific">Diaphorina citri</name>
    <name type="common">Asian citrus psyllid</name>
    <dbReference type="NCBI Taxonomy" id="121845"/>
    <lineage>
        <taxon>Eukaryota</taxon>
        <taxon>Metazoa</taxon>
        <taxon>Ecdysozoa</taxon>
        <taxon>Arthropoda</taxon>
        <taxon>Hexapoda</taxon>
        <taxon>Insecta</taxon>
        <taxon>Pterygota</taxon>
        <taxon>Neoptera</taxon>
        <taxon>Paraneoptera</taxon>
        <taxon>Hemiptera</taxon>
        <taxon>Sternorrhyncha</taxon>
        <taxon>Psylloidea</taxon>
        <taxon>Psyllidae</taxon>
        <taxon>Diaphorininae</taxon>
        <taxon>Diaphorina</taxon>
    </lineage>
</organism>